<evidence type="ECO:0000313" key="4">
    <source>
        <dbReference type="EMBL" id="ADL07417.1"/>
    </source>
</evidence>
<protein>
    <submittedName>
        <fullName evidence="4">Serine-type D-Ala-D-Ala carboxypeptidase</fullName>
        <ecNumber evidence="4">3.4.16.4</ecNumber>
    </submittedName>
</protein>
<dbReference type="KEGG" id="toc:Toce_0645"/>
<evidence type="ECO:0000256" key="1">
    <source>
        <dbReference type="SAM" id="Phobius"/>
    </source>
</evidence>
<name>D9S1Z0_THEOJ</name>
<dbReference type="Pfam" id="PF02557">
    <property type="entry name" value="VanY"/>
    <property type="match status" value="1"/>
</dbReference>
<dbReference type="InterPro" id="IPR003709">
    <property type="entry name" value="VanY-like_core_dom"/>
</dbReference>
<dbReference type="GO" id="GO:0006508">
    <property type="term" value="P:proteolysis"/>
    <property type="evidence" value="ECO:0007669"/>
    <property type="project" value="InterPro"/>
</dbReference>
<dbReference type="InterPro" id="IPR052179">
    <property type="entry name" value="DD-CPase-like"/>
</dbReference>
<feature type="domain" description="Copper amine oxidase-like N-terminal" evidence="3">
    <location>
        <begin position="58"/>
        <end position="161"/>
    </location>
</feature>
<feature type="transmembrane region" description="Helical" evidence="1">
    <location>
        <begin position="30"/>
        <end position="54"/>
    </location>
</feature>
<dbReference type="SUPFAM" id="SSF55166">
    <property type="entry name" value="Hedgehog/DD-peptidase"/>
    <property type="match status" value="1"/>
</dbReference>
<feature type="domain" description="D-alanyl-D-alanine carboxypeptidase-like core" evidence="2">
    <location>
        <begin position="221"/>
        <end position="362"/>
    </location>
</feature>
<dbReference type="HOGENOM" id="CLU_612404_0_0_9"/>
<proteinExistence type="predicted"/>
<keyword evidence="1" id="KW-0472">Membrane</keyword>
<dbReference type="Gene3D" id="3.30.1380.10">
    <property type="match status" value="1"/>
</dbReference>
<dbReference type="EMBL" id="CP002131">
    <property type="protein sequence ID" value="ADL07417.1"/>
    <property type="molecule type" value="Genomic_DNA"/>
</dbReference>
<reference evidence="4 5" key="1">
    <citation type="journal article" date="2010" name="Stand. Genomic Sci.">
        <title>Complete genome sequence of Thermosediminibacter oceani type strain (JW/IW-1228P).</title>
        <authorList>
            <person name="Pitluck S."/>
            <person name="Yasawong M."/>
            <person name="Munk C."/>
            <person name="Nolan M."/>
            <person name="Lapidus A."/>
            <person name="Lucas S."/>
            <person name="Glavina Del Rio T."/>
            <person name="Tice H."/>
            <person name="Cheng J.F."/>
            <person name="Bruce D."/>
            <person name="Detter C."/>
            <person name="Tapia R."/>
            <person name="Han C."/>
            <person name="Goodwin L."/>
            <person name="Liolios K."/>
            <person name="Ivanova N."/>
            <person name="Mavromatis K."/>
            <person name="Mikhailova N."/>
            <person name="Pati A."/>
            <person name="Chen A."/>
            <person name="Palaniappan K."/>
            <person name="Land M."/>
            <person name="Hauser L."/>
            <person name="Chang Y.J."/>
            <person name="Jeffries C.D."/>
            <person name="Rohde M."/>
            <person name="Spring S."/>
            <person name="Sikorski J."/>
            <person name="Goker M."/>
            <person name="Woyke T."/>
            <person name="Bristow J."/>
            <person name="Eisen J.A."/>
            <person name="Markowitz V."/>
            <person name="Hugenholtz P."/>
            <person name="Kyrpides N.C."/>
            <person name="Klenk H.P."/>
        </authorList>
    </citation>
    <scope>NUCLEOTIDE SEQUENCE [LARGE SCALE GENOMIC DNA]</scope>
    <source>
        <strain evidence="5">ATCC BAA-1034 / DSM 16646 / JW/IW-1228P</strain>
    </source>
</reference>
<dbReference type="CDD" id="cd14852">
    <property type="entry name" value="LD-carboxypeptidase"/>
    <property type="match status" value="1"/>
</dbReference>
<dbReference type="PANTHER" id="PTHR34385">
    <property type="entry name" value="D-ALANYL-D-ALANINE CARBOXYPEPTIDASE"/>
    <property type="match status" value="1"/>
</dbReference>
<evidence type="ECO:0000259" key="3">
    <source>
        <dbReference type="Pfam" id="PF07833"/>
    </source>
</evidence>
<keyword evidence="4" id="KW-0645">Protease</keyword>
<keyword evidence="4" id="KW-0378">Hydrolase</keyword>
<dbReference type="Proteomes" id="UP000000272">
    <property type="component" value="Chromosome"/>
</dbReference>
<dbReference type="InterPro" id="IPR036582">
    <property type="entry name" value="Mao_N_sf"/>
</dbReference>
<keyword evidence="1" id="KW-0812">Transmembrane</keyword>
<dbReference type="STRING" id="555079.Toce_0645"/>
<accession>D9S1Z0</accession>
<dbReference type="PANTHER" id="PTHR34385:SF1">
    <property type="entry name" value="PEPTIDOGLYCAN L-ALANYL-D-GLUTAMATE ENDOPEPTIDASE CWLK"/>
    <property type="match status" value="1"/>
</dbReference>
<dbReference type="EC" id="3.4.16.4" evidence="4"/>
<gene>
    <name evidence="4" type="ordered locus">Toce_0645</name>
</gene>
<dbReference type="InterPro" id="IPR009045">
    <property type="entry name" value="Zn_M74/Hedgehog-like"/>
</dbReference>
<dbReference type="GO" id="GO:0009002">
    <property type="term" value="F:serine-type D-Ala-D-Ala carboxypeptidase activity"/>
    <property type="evidence" value="ECO:0007669"/>
    <property type="project" value="UniProtKB-EC"/>
</dbReference>
<dbReference type="InterPro" id="IPR012854">
    <property type="entry name" value="Cu_amine_oxidase-like_N"/>
</dbReference>
<dbReference type="eggNOG" id="COG1876">
    <property type="taxonomic scope" value="Bacteria"/>
</dbReference>
<dbReference type="InterPro" id="IPR058193">
    <property type="entry name" value="VanY/YodJ_core_dom"/>
</dbReference>
<organism evidence="4 5">
    <name type="scientific">Thermosediminibacter oceani (strain ATCC BAA-1034 / DSM 16646 / JW/IW-1228P)</name>
    <dbReference type="NCBI Taxonomy" id="555079"/>
    <lineage>
        <taxon>Bacteria</taxon>
        <taxon>Bacillati</taxon>
        <taxon>Bacillota</taxon>
        <taxon>Clostridia</taxon>
        <taxon>Thermosediminibacterales</taxon>
        <taxon>Thermosediminibacteraceae</taxon>
        <taxon>Thermosediminibacter</taxon>
    </lineage>
</organism>
<dbReference type="AlphaFoldDB" id="D9S1Z0"/>
<dbReference type="SUPFAM" id="SSF55383">
    <property type="entry name" value="Copper amine oxidase, domain N"/>
    <property type="match status" value="1"/>
</dbReference>
<sequence length="447" mass="49692">MLVDRFHGQNWFFEAEVLSSIGGKKVKKKILILLIVVFVLSISSFTFAVSSLHLGSSGVSIELDPASKADSNNRLVPIRFISDMVGGSLQWNSATDTSILTGKGFKLQAKNGANYVLINNTPVHAGAVRIKNGQMYVSLAVLNYVPSEYISVDSATGRITIGRKQNWGTERSLNAAKATFKYINKGNLILVNQSYPAGKGYSPTSLSKLDGKVPGNKSDLKLTAEAANQLVQMFKAAKKEGVPGLIVTSAYRPYSYQSTLFNNKVNTYRKLGKTMSDAKRLAGRVVAVPGTSEHQTGLAVDIFSRTLLQRTKGLEEVFDQTREGKWLIKNSYKYGFILRYPKDKQNITKIIYEPWHYRYVGKPHAEIITKKKMCLEEYIEYLKKNRRIEYTSETGETFRIYYLGNAGWLSDIDVFTTNGLAVDASSDNTGGLIVTVKIDKKPIMAKK</sequence>
<dbReference type="Gene3D" id="3.30.457.10">
    <property type="entry name" value="Copper amine oxidase-like, N-terminal domain"/>
    <property type="match status" value="1"/>
</dbReference>
<keyword evidence="5" id="KW-1185">Reference proteome</keyword>
<keyword evidence="4" id="KW-0121">Carboxypeptidase</keyword>
<dbReference type="Pfam" id="PF07833">
    <property type="entry name" value="Cu_amine_oxidN1"/>
    <property type="match status" value="1"/>
</dbReference>
<dbReference type="OrthoDB" id="9792074at2"/>
<evidence type="ECO:0000259" key="2">
    <source>
        <dbReference type="Pfam" id="PF02557"/>
    </source>
</evidence>
<keyword evidence="1" id="KW-1133">Transmembrane helix</keyword>
<evidence type="ECO:0000313" key="5">
    <source>
        <dbReference type="Proteomes" id="UP000000272"/>
    </source>
</evidence>